<keyword evidence="2" id="KW-0732">Signal</keyword>
<dbReference type="CDD" id="cd13578">
    <property type="entry name" value="PBP2_Bug27"/>
    <property type="match status" value="1"/>
</dbReference>
<dbReference type="InterPro" id="IPR005064">
    <property type="entry name" value="BUG"/>
</dbReference>
<proteinExistence type="inferred from homology"/>
<comment type="similarity">
    <text evidence="1">Belongs to the UPF0065 (bug) family.</text>
</comment>
<gene>
    <name evidence="3" type="ORF">ACFQND_26790</name>
</gene>
<dbReference type="Gene3D" id="3.40.190.150">
    <property type="entry name" value="Bordetella uptake gene, domain 1"/>
    <property type="match status" value="1"/>
</dbReference>
<comment type="caution">
    <text evidence="3">The sequence shown here is derived from an EMBL/GenBank/DDBJ whole genome shotgun (WGS) entry which is preliminary data.</text>
</comment>
<dbReference type="Proteomes" id="UP001596270">
    <property type="component" value="Unassembled WGS sequence"/>
</dbReference>
<reference evidence="4" key="1">
    <citation type="journal article" date="2019" name="Int. J. Syst. Evol. Microbiol.">
        <title>The Global Catalogue of Microorganisms (GCM) 10K type strain sequencing project: providing services to taxonomists for standard genome sequencing and annotation.</title>
        <authorList>
            <consortium name="The Broad Institute Genomics Platform"/>
            <consortium name="The Broad Institute Genome Sequencing Center for Infectious Disease"/>
            <person name="Wu L."/>
            <person name="Ma J."/>
        </authorList>
    </citation>
    <scope>NUCLEOTIDE SEQUENCE [LARGE SCALE GENOMIC DNA]</scope>
    <source>
        <strain evidence="4">CCUG 39402</strain>
    </source>
</reference>
<organism evidence="3 4">
    <name type="scientific">Polaromonas aquatica</name>
    <dbReference type="NCBI Taxonomy" id="332657"/>
    <lineage>
        <taxon>Bacteria</taxon>
        <taxon>Pseudomonadati</taxon>
        <taxon>Pseudomonadota</taxon>
        <taxon>Betaproteobacteria</taxon>
        <taxon>Burkholderiales</taxon>
        <taxon>Comamonadaceae</taxon>
        <taxon>Polaromonas</taxon>
    </lineage>
</organism>
<accession>A0ABW1U5Q4</accession>
<dbReference type="InterPro" id="IPR042100">
    <property type="entry name" value="Bug_dom1"/>
</dbReference>
<feature type="chain" id="PRO_5045889471" evidence="2">
    <location>
        <begin position="30"/>
        <end position="328"/>
    </location>
</feature>
<dbReference type="PANTHER" id="PTHR42928:SF5">
    <property type="entry name" value="BLR1237 PROTEIN"/>
    <property type="match status" value="1"/>
</dbReference>
<dbReference type="RefSeq" id="WP_371439478.1">
    <property type="nucleotide sequence ID" value="NZ_JBHSRS010000084.1"/>
</dbReference>
<evidence type="ECO:0000313" key="4">
    <source>
        <dbReference type="Proteomes" id="UP001596270"/>
    </source>
</evidence>
<dbReference type="EMBL" id="JBHSRS010000084">
    <property type="protein sequence ID" value="MFC6284850.1"/>
    <property type="molecule type" value="Genomic_DNA"/>
</dbReference>
<keyword evidence="4" id="KW-1185">Reference proteome</keyword>
<dbReference type="PANTHER" id="PTHR42928">
    <property type="entry name" value="TRICARBOXYLATE-BINDING PROTEIN"/>
    <property type="match status" value="1"/>
</dbReference>
<evidence type="ECO:0000313" key="3">
    <source>
        <dbReference type="EMBL" id="MFC6284850.1"/>
    </source>
</evidence>
<feature type="signal peptide" evidence="2">
    <location>
        <begin position="1"/>
        <end position="29"/>
    </location>
</feature>
<evidence type="ECO:0000256" key="2">
    <source>
        <dbReference type="SAM" id="SignalP"/>
    </source>
</evidence>
<dbReference type="SUPFAM" id="SSF53850">
    <property type="entry name" value="Periplasmic binding protein-like II"/>
    <property type="match status" value="1"/>
</dbReference>
<dbReference type="Pfam" id="PF03401">
    <property type="entry name" value="TctC"/>
    <property type="match status" value="1"/>
</dbReference>
<dbReference type="PIRSF" id="PIRSF017082">
    <property type="entry name" value="YflP"/>
    <property type="match status" value="1"/>
</dbReference>
<protein>
    <submittedName>
        <fullName evidence="3">Bug family tripartite tricarboxylate transporter substrate binding protein</fullName>
    </submittedName>
</protein>
<evidence type="ECO:0000256" key="1">
    <source>
        <dbReference type="ARBA" id="ARBA00006987"/>
    </source>
</evidence>
<dbReference type="Gene3D" id="3.40.190.10">
    <property type="entry name" value="Periplasmic binding protein-like II"/>
    <property type="match status" value="1"/>
</dbReference>
<sequence>MMKKSLTRLATCLTFSLGLIAVGAMPSFAADYPTRPVRLVVPFGAGGASDQLARMLGLKLADRLGQPVIIDNKPGAGTTLGIMAVKNAEPDGYTLLLGGTSGVVNQALDKTVAFNASKDFAGVSIVGEIPYILLVNAQVPAKTFQEFATLLKSAPGKYNYASGGVGSSNHFAMELLLTMMGAQAVHVPYNSSATSIGSVAAGETQFTFDTPITAKPQIAGNKVRALATSTAARTRSLPEVPPAGESGVPGYEVTGYFSIVAPAKTPRDVVTRLNKEIIAVMSEPEMSSKLLALGLDSKTSTPEAADQRTAAELARWSKLAQDLKLQKN</sequence>
<name>A0ABW1U5Q4_9BURK</name>